<accession>A0A484Z9T3</accession>
<protein>
    <submittedName>
        <fullName evidence="1">Uncharacterized protein</fullName>
    </submittedName>
</protein>
<evidence type="ECO:0000313" key="1">
    <source>
        <dbReference type="EMBL" id="VFS45098.1"/>
    </source>
</evidence>
<reference evidence="1 2" key="1">
    <citation type="submission" date="2019-03" db="EMBL/GenBank/DDBJ databases">
        <authorList>
            <consortium name="Pathogen Informatics"/>
        </authorList>
    </citation>
    <scope>NUCLEOTIDE SEQUENCE [LARGE SCALE GENOMIC DNA]</scope>
    <source>
        <strain evidence="1 2">NCTC12126</strain>
    </source>
</reference>
<dbReference type="AlphaFoldDB" id="A0A484Z9T3"/>
<sequence>MARAISSPTLVSIGQIAGAVVGILRNTGVFQPVPGLFTGLCFFRACAFVTAQRRPQAVAGAHMPPDHHVFKHRHVVKQAHVLEGSGDPGGGHLLDLFREVGFVRK</sequence>
<proteinExistence type="predicted"/>
<organism evidence="1 2">
    <name type="scientific">Enterobacter cancerogenus</name>
    <dbReference type="NCBI Taxonomy" id="69218"/>
    <lineage>
        <taxon>Bacteria</taxon>
        <taxon>Pseudomonadati</taxon>
        <taxon>Pseudomonadota</taxon>
        <taxon>Gammaproteobacteria</taxon>
        <taxon>Enterobacterales</taxon>
        <taxon>Enterobacteriaceae</taxon>
        <taxon>Enterobacter</taxon>
        <taxon>Enterobacter cloacae complex</taxon>
    </lineage>
</organism>
<evidence type="ECO:0000313" key="2">
    <source>
        <dbReference type="Proteomes" id="UP000351155"/>
    </source>
</evidence>
<name>A0A484Z9T3_9ENTR</name>
<dbReference type="Proteomes" id="UP000351155">
    <property type="component" value="Unassembled WGS sequence"/>
</dbReference>
<gene>
    <name evidence="1" type="ORF">NCTC12126_06416</name>
</gene>
<dbReference type="EMBL" id="CAADIW010000086">
    <property type="protein sequence ID" value="VFS45098.1"/>
    <property type="molecule type" value="Genomic_DNA"/>
</dbReference>